<proteinExistence type="inferred from homology"/>
<gene>
    <name evidence="4" type="ORF">RS030_101604</name>
</gene>
<dbReference type="PANTHER" id="PTHR48104">
    <property type="entry name" value="METACASPASE-4"/>
    <property type="match status" value="1"/>
</dbReference>
<keyword evidence="5" id="KW-1185">Reference proteome</keyword>
<evidence type="ECO:0000313" key="5">
    <source>
        <dbReference type="Proteomes" id="UP001311799"/>
    </source>
</evidence>
<feature type="compositionally biased region" description="Polar residues" evidence="2">
    <location>
        <begin position="550"/>
        <end position="560"/>
    </location>
</feature>
<reference evidence="4 5" key="1">
    <citation type="submission" date="2023-10" db="EMBL/GenBank/DDBJ databases">
        <title>Comparative genomics analysis reveals potential genetic determinants of host preference in Cryptosporidium xiaoi.</title>
        <authorList>
            <person name="Xiao L."/>
            <person name="Li J."/>
        </authorList>
    </citation>
    <scope>NUCLEOTIDE SEQUENCE [LARGE SCALE GENOMIC DNA]</scope>
    <source>
        <strain evidence="4 5">52996</strain>
    </source>
</reference>
<evidence type="ECO:0000256" key="2">
    <source>
        <dbReference type="SAM" id="MobiDB-lite"/>
    </source>
</evidence>
<dbReference type="AlphaFoldDB" id="A0AAV9Y2H5"/>
<feature type="region of interest" description="Disordered" evidence="2">
    <location>
        <begin position="541"/>
        <end position="560"/>
    </location>
</feature>
<sequence>MPDFSPKKKAVVIGINYIETEGIALRGCANDAKLMALTLISHFDFNPSDILFLTDSEPDGGYDMLLNSNETASFYDNWPRDEIPPVKHHDSRIYPNKRNILTAINWLTRNAESGDILVFYFAGHGVQVDVLTSYEGEGYDEALLPADSTLYLASNGSDLDEYNVLLCSELRELLLCVPQDTQVNIILDCNGGQTILDPAGNINGLWYIKGIVTKGIWPFLSATNKVKRAQYKSSVFRDEQMIHRLVRPRYVPCVQVSNTQNLKDPSLQSTQYVSLSCKGYCLSAAPWGEIAAEASLPLLSVSRKTQVTETIDRKGVCVDVNNRDTLTTLNKSKLGVIEIPISKGGAYNVIHGVFTWSFCKAISDIATGILQQGRPRNELSYKTIMARIREYVKCLKSSILPHLDQIPEITIHSGGAGTISEYFCTPFGGDKTIQFDYNNYFMINDNCIKHLKDSQHFLTPQEAYNIMLKSSKAELANSLNYKNGSHNFFNSVNTSVLKNKTPIHGSPTFSDNNTKFNKNLLLKENIVDCDSNINYSYNNQENIKSDSPNETHANGVQELPQSSVNLVPPTAKIFGFNYSINNNTNNYVNNIENYNAIDFNNVNSKLLSNTLKSPFLSYGSKRKINNISEQNPILFNSNANSLVCNSDRSIANYNGLHNLNNNTIPNSNSTNLNQGLIINNGIPICYSQFLPQAIPTNQFQSQTNNATHLNSNGYTPIRNMNNNNGNNIITYPPILPYQSILNEHLVVPINSLPNSNLSLNSNNINHDSQKRYLSMQNSNNYLSNGHSYSNHYLQYPPFHNYNYNHNLQFNYDGNDNLLISNKLSGNQFYPSSFINN</sequence>
<dbReference type="GO" id="GO:0004197">
    <property type="term" value="F:cysteine-type endopeptidase activity"/>
    <property type="evidence" value="ECO:0007669"/>
    <property type="project" value="InterPro"/>
</dbReference>
<evidence type="ECO:0000313" key="4">
    <source>
        <dbReference type="EMBL" id="KAK6591146.1"/>
    </source>
</evidence>
<dbReference type="PANTHER" id="PTHR48104:SF30">
    <property type="entry name" value="METACASPASE-1"/>
    <property type="match status" value="1"/>
</dbReference>
<feature type="domain" description="Peptidase C14 caspase" evidence="3">
    <location>
        <begin position="7"/>
        <end position="191"/>
    </location>
</feature>
<dbReference type="Proteomes" id="UP001311799">
    <property type="component" value="Unassembled WGS sequence"/>
</dbReference>
<dbReference type="Pfam" id="PF00656">
    <property type="entry name" value="Peptidase_C14"/>
    <property type="match status" value="1"/>
</dbReference>
<dbReference type="EMBL" id="JAWDEY010000001">
    <property type="protein sequence ID" value="KAK6591146.1"/>
    <property type="molecule type" value="Genomic_DNA"/>
</dbReference>
<evidence type="ECO:0000256" key="1">
    <source>
        <dbReference type="ARBA" id="ARBA00009005"/>
    </source>
</evidence>
<dbReference type="InterPro" id="IPR011600">
    <property type="entry name" value="Pept_C14_caspase"/>
</dbReference>
<dbReference type="Gene3D" id="3.40.50.1460">
    <property type="match status" value="1"/>
</dbReference>
<accession>A0AAV9Y2H5</accession>
<dbReference type="GO" id="GO:0005737">
    <property type="term" value="C:cytoplasm"/>
    <property type="evidence" value="ECO:0007669"/>
    <property type="project" value="TreeGrafter"/>
</dbReference>
<dbReference type="GO" id="GO:0006508">
    <property type="term" value="P:proteolysis"/>
    <property type="evidence" value="ECO:0007669"/>
    <property type="project" value="InterPro"/>
</dbReference>
<organism evidence="4 5">
    <name type="scientific">Cryptosporidium xiaoi</name>
    <dbReference type="NCBI Taxonomy" id="659607"/>
    <lineage>
        <taxon>Eukaryota</taxon>
        <taxon>Sar</taxon>
        <taxon>Alveolata</taxon>
        <taxon>Apicomplexa</taxon>
        <taxon>Conoidasida</taxon>
        <taxon>Coccidia</taxon>
        <taxon>Eucoccidiorida</taxon>
        <taxon>Eimeriorina</taxon>
        <taxon>Cryptosporidiidae</taxon>
        <taxon>Cryptosporidium</taxon>
    </lineage>
</organism>
<protein>
    <submittedName>
        <fullName evidence="4">Metacaspase-like protein</fullName>
    </submittedName>
</protein>
<name>A0AAV9Y2H5_9CRYT</name>
<comment type="caution">
    <text evidence="4">The sequence shown here is derived from an EMBL/GenBank/DDBJ whole genome shotgun (WGS) entry which is preliminary data.</text>
</comment>
<evidence type="ECO:0000259" key="3">
    <source>
        <dbReference type="Pfam" id="PF00656"/>
    </source>
</evidence>
<comment type="similarity">
    <text evidence="1">Belongs to the peptidase C14B family.</text>
</comment>
<dbReference type="InterPro" id="IPR050452">
    <property type="entry name" value="Metacaspase"/>
</dbReference>